<name>A0A0U4VZR2_9BACT</name>
<sequence>MEIQLFTLLPEKPEDFLNFATAGLKIPQEDAFKLFFLTFKIKASRDTPIYEWLERTPSFIKFDEIAKNQFLLTLSIFTLRDLLVEHFDLKFTKNLYLSVKDLLPSSFLKGCLPKREVIVSKDLFFEVLSRKKINQLPPFLKVRHLILTFHFKGNCDDLLMLTPSLSFFVLRRIKEGLYEIFLPQSISEFVCLARDFTEKKFFKNIEMEALFYQLRSLFPECFGEI</sequence>
<dbReference type="AlphaFoldDB" id="A0A0U4VZR2"/>
<dbReference type="RefSeq" id="WP_068511550.1">
    <property type="nucleotide sequence ID" value="NZ_AP014945.1"/>
</dbReference>
<dbReference type="OrthoDB" id="9789538at2"/>
<keyword evidence="2" id="KW-1185">Reference proteome</keyword>
<accession>A0A0U4VZR2</accession>
<dbReference type="KEGG" id="cthi:THC_0019"/>
<organism evidence="1 2">
    <name type="scientific">Caldimicrobium thiodismutans</name>
    <dbReference type="NCBI Taxonomy" id="1653476"/>
    <lineage>
        <taxon>Bacteria</taxon>
        <taxon>Pseudomonadati</taxon>
        <taxon>Thermodesulfobacteriota</taxon>
        <taxon>Thermodesulfobacteria</taxon>
        <taxon>Thermodesulfobacteriales</taxon>
        <taxon>Thermodesulfobacteriaceae</taxon>
        <taxon>Caldimicrobium</taxon>
    </lineage>
</organism>
<evidence type="ECO:0000313" key="2">
    <source>
        <dbReference type="Proteomes" id="UP000068196"/>
    </source>
</evidence>
<proteinExistence type="predicted"/>
<reference evidence="2" key="2">
    <citation type="journal article" date="2016" name="Int. J. Syst. Evol. Microbiol.">
        <title>Caldimicrobium thiodismutans sp. nov., a sulfur-disproportionating bacterium isolated from a hot spring.</title>
        <authorList>
            <person name="Kojima H."/>
            <person name="Umezawa K."/>
            <person name="Fukui M."/>
        </authorList>
    </citation>
    <scope>NUCLEOTIDE SEQUENCE [LARGE SCALE GENOMIC DNA]</scope>
    <source>
        <strain evidence="2">TF1</strain>
    </source>
</reference>
<evidence type="ECO:0000313" key="1">
    <source>
        <dbReference type="EMBL" id="BAU22426.1"/>
    </source>
</evidence>
<reference evidence="1 2" key="1">
    <citation type="journal article" date="2016" name="Int. J. Syst. Evol. Microbiol.">
        <title>Caldimicrobium thiodismutans sp. nov., a sulfur-disproportionating bacterium isolated from a hot spring, and emended description of the genus Caldimicrobium.</title>
        <authorList>
            <person name="Kojima H."/>
            <person name="Umezawa K."/>
            <person name="Fukui M."/>
        </authorList>
    </citation>
    <scope>NUCLEOTIDE SEQUENCE [LARGE SCALE GENOMIC DNA]</scope>
    <source>
        <strain evidence="1 2">TF1</strain>
    </source>
</reference>
<dbReference type="EMBL" id="AP014945">
    <property type="protein sequence ID" value="BAU22426.1"/>
    <property type="molecule type" value="Genomic_DNA"/>
</dbReference>
<gene>
    <name evidence="1" type="ORF">THC_0019</name>
</gene>
<protein>
    <submittedName>
        <fullName evidence="1">Uncharacterized protein</fullName>
    </submittedName>
</protein>
<dbReference type="STRING" id="1653476.THC_0019"/>
<dbReference type="Proteomes" id="UP000068196">
    <property type="component" value="Chromosome"/>
</dbReference>